<name>A0AAN6I4F1_PICAN</name>
<accession>A0AAN6I4F1</accession>
<gene>
    <name evidence="2" type="ORF">KL928_004717</name>
</gene>
<feature type="transmembrane region" description="Helical" evidence="1">
    <location>
        <begin position="18"/>
        <end position="39"/>
    </location>
</feature>
<proteinExistence type="predicted"/>
<keyword evidence="1" id="KW-0812">Transmembrane</keyword>
<evidence type="ECO:0000256" key="1">
    <source>
        <dbReference type="SAM" id="Phobius"/>
    </source>
</evidence>
<organism evidence="2 3">
    <name type="scientific">Pichia angusta</name>
    <name type="common">Yeast</name>
    <name type="synonym">Hansenula polymorpha</name>
    <dbReference type="NCBI Taxonomy" id="870730"/>
    <lineage>
        <taxon>Eukaryota</taxon>
        <taxon>Fungi</taxon>
        <taxon>Dikarya</taxon>
        <taxon>Ascomycota</taxon>
        <taxon>Saccharomycotina</taxon>
        <taxon>Pichiomycetes</taxon>
        <taxon>Pichiales</taxon>
        <taxon>Pichiaceae</taxon>
        <taxon>Ogataea</taxon>
    </lineage>
</organism>
<dbReference type="RefSeq" id="XP_043058209.1">
    <property type="nucleotide sequence ID" value="XM_043205446.1"/>
</dbReference>
<dbReference type="GeneID" id="66128768"/>
<sequence>MGEHFPIDGEDPSEVFDYATVMVIFVGAVFAYVFLITLVGPENKMVSLTHNIEEEEQEAGRESQKAVAKRPAIIYLVMLNCTFAKYMSYLQFDPHAALIGDEVGLLQTVARLRMAQCTDLNVQKVFSVGLNPHETVLAQSDLVLWTRAPYSSNANERPICQTEEQPVSSCQNNHNRL</sequence>
<dbReference type="Proteomes" id="UP001196530">
    <property type="component" value="Unassembled WGS sequence"/>
</dbReference>
<reference evidence="2" key="1">
    <citation type="journal article" date="2021" name="G3 (Bethesda)">
        <title>Genomic diversity, chromosomal rearrangements, and interspecies hybridization in the ogataea polymorpha species complex.</title>
        <authorList>
            <person name="Hanson S.J."/>
            <person name="Cinneide E.O."/>
            <person name="Salzberg L.I."/>
            <person name="Wolfe K.H."/>
            <person name="McGowan J."/>
            <person name="Fitzpatrick D.A."/>
            <person name="Matlin K."/>
        </authorList>
    </citation>
    <scope>NUCLEOTIDE SEQUENCE</scope>
    <source>
        <strain evidence="2">61-244</strain>
    </source>
</reference>
<evidence type="ECO:0000313" key="3">
    <source>
        <dbReference type="Proteomes" id="UP001196530"/>
    </source>
</evidence>
<keyword evidence="1" id="KW-1133">Transmembrane helix</keyword>
<dbReference type="AlphaFoldDB" id="A0AAN6I4F1"/>
<evidence type="ECO:0000313" key="2">
    <source>
        <dbReference type="EMBL" id="KAG7816675.1"/>
    </source>
</evidence>
<comment type="caution">
    <text evidence="2">The sequence shown here is derived from an EMBL/GenBank/DDBJ whole genome shotgun (WGS) entry which is preliminary data.</text>
</comment>
<protein>
    <submittedName>
        <fullName evidence="2">Uncharacterized protein</fullName>
    </submittedName>
</protein>
<dbReference type="EMBL" id="JAHLUX010000010">
    <property type="protein sequence ID" value="KAG7816675.1"/>
    <property type="molecule type" value="Genomic_DNA"/>
</dbReference>
<keyword evidence="1" id="KW-0472">Membrane</keyword>